<sequence length="57" mass="6204">MANVLDGYGGQFFSDQNVTAKDLNMIGYSNTKAFRTYLKSFMANAGVVSSDITIDNT</sequence>
<organism evidence="1">
    <name type="scientific">marine sediment metagenome</name>
    <dbReference type="NCBI Taxonomy" id="412755"/>
    <lineage>
        <taxon>unclassified sequences</taxon>
        <taxon>metagenomes</taxon>
        <taxon>ecological metagenomes</taxon>
    </lineage>
</organism>
<dbReference type="EMBL" id="LAZR01034354">
    <property type="protein sequence ID" value="KKL45524.1"/>
    <property type="molecule type" value="Genomic_DNA"/>
</dbReference>
<comment type="caution">
    <text evidence="1">The sequence shown here is derived from an EMBL/GenBank/DDBJ whole genome shotgun (WGS) entry which is preliminary data.</text>
</comment>
<feature type="non-terminal residue" evidence="1">
    <location>
        <position position="57"/>
    </location>
</feature>
<proteinExistence type="predicted"/>
<protein>
    <submittedName>
        <fullName evidence="1">Uncharacterized protein</fullName>
    </submittedName>
</protein>
<accession>A0A0F9C8N1</accession>
<name>A0A0F9C8N1_9ZZZZ</name>
<evidence type="ECO:0000313" key="1">
    <source>
        <dbReference type="EMBL" id="KKL45524.1"/>
    </source>
</evidence>
<gene>
    <name evidence="1" type="ORF">LCGC14_2354810</name>
</gene>
<dbReference type="AlphaFoldDB" id="A0A0F9C8N1"/>
<reference evidence="1" key="1">
    <citation type="journal article" date="2015" name="Nature">
        <title>Complex archaea that bridge the gap between prokaryotes and eukaryotes.</title>
        <authorList>
            <person name="Spang A."/>
            <person name="Saw J.H."/>
            <person name="Jorgensen S.L."/>
            <person name="Zaremba-Niedzwiedzka K."/>
            <person name="Martijn J."/>
            <person name="Lind A.E."/>
            <person name="van Eijk R."/>
            <person name="Schleper C."/>
            <person name="Guy L."/>
            <person name="Ettema T.J."/>
        </authorList>
    </citation>
    <scope>NUCLEOTIDE SEQUENCE</scope>
</reference>